<accession>A0A0R0D9H5</accession>
<dbReference type="GO" id="GO:0052689">
    <property type="term" value="F:carboxylic ester hydrolase activity"/>
    <property type="evidence" value="ECO:0007669"/>
    <property type="project" value="UniProtKB-KW"/>
</dbReference>
<dbReference type="InterPro" id="IPR029058">
    <property type="entry name" value="AB_hydrolase_fold"/>
</dbReference>
<name>A0A0R0D9H5_9GAMM</name>
<evidence type="ECO:0000256" key="4">
    <source>
        <dbReference type="ARBA" id="ARBA00022801"/>
    </source>
</evidence>
<dbReference type="OrthoDB" id="9782200at2"/>
<keyword evidence="3 8" id="KW-0719">Serine esterase</keyword>
<dbReference type="Proteomes" id="UP000050956">
    <property type="component" value="Unassembled WGS sequence"/>
</dbReference>
<dbReference type="PANTHER" id="PTHR10061">
    <property type="entry name" value="S-FORMYLGLUTATHIONE HYDROLASE"/>
    <property type="match status" value="1"/>
</dbReference>
<evidence type="ECO:0000313" key="10">
    <source>
        <dbReference type="Proteomes" id="UP000050956"/>
    </source>
</evidence>
<gene>
    <name evidence="9" type="ORF">ABB30_04690</name>
</gene>
<dbReference type="InterPro" id="IPR014186">
    <property type="entry name" value="S-formylglutathione_hydrol"/>
</dbReference>
<evidence type="ECO:0000256" key="6">
    <source>
        <dbReference type="NCBIfam" id="TIGR02821"/>
    </source>
</evidence>
<keyword evidence="10" id="KW-1185">Reference proteome</keyword>
<dbReference type="SUPFAM" id="SSF53474">
    <property type="entry name" value="alpha/beta-Hydrolases"/>
    <property type="match status" value="1"/>
</dbReference>
<evidence type="ECO:0000256" key="2">
    <source>
        <dbReference type="ARBA" id="ARBA00012479"/>
    </source>
</evidence>
<evidence type="ECO:0000313" key="9">
    <source>
        <dbReference type="EMBL" id="KRG78389.1"/>
    </source>
</evidence>
<dbReference type="Gene3D" id="3.40.50.1820">
    <property type="entry name" value="alpha/beta hydrolase"/>
    <property type="match status" value="1"/>
</dbReference>
<evidence type="ECO:0000256" key="1">
    <source>
        <dbReference type="ARBA" id="ARBA00005622"/>
    </source>
</evidence>
<feature type="active site" description="Charge relay system" evidence="7">
    <location>
        <position position="257"/>
    </location>
</feature>
<dbReference type="NCBIfam" id="TIGR02821">
    <property type="entry name" value="fghA_ester_D"/>
    <property type="match status" value="1"/>
</dbReference>
<dbReference type="PANTHER" id="PTHR10061:SF0">
    <property type="entry name" value="S-FORMYLGLUTATHIONE HYDROLASE"/>
    <property type="match status" value="1"/>
</dbReference>
<evidence type="ECO:0000256" key="5">
    <source>
        <dbReference type="ARBA" id="ARBA00047590"/>
    </source>
</evidence>
<evidence type="ECO:0000256" key="8">
    <source>
        <dbReference type="RuleBase" id="RU363068"/>
    </source>
</evidence>
<comment type="function">
    <text evidence="8">Serine hydrolase involved in the detoxification of formaldehyde.</text>
</comment>
<evidence type="ECO:0000256" key="7">
    <source>
        <dbReference type="PIRSR" id="PIRSR614186-1"/>
    </source>
</evidence>
<dbReference type="Pfam" id="PF00756">
    <property type="entry name" value="Esterase"/>
    <property type="match status" value="1"/>
</dbReference>
<comment type="caution">
    <text evidence="9">The sequence shown here is derived from an EMBL/GenBank/DDBJ whole genome shotgun (WGS) entry which is preliminary data.</text>
</comment>
<dbReference type="GO" id="GO:0005829">
    <property type="term" value="C:cytosol"/>
    <property type="evidence" value="ECO:0007669"/>
    <property type="project" value="TreeGrafter"/>
</dbReference>
<dbReference type="GO" id="GO:0018738">
    <property type="term" value="F:S-formylglutathione hydrolase activity"/>
    <property type="evidence" value="ECO:0007669"/>
    <property type="project" value="UniProtKB-UniRule"/>
</dbReference>
<dbReference type="PATRIC" id="fig|336566.3.peg.277"/>
<sequence length="279" mass="30098">MERIERRACFGGWQDVYRHDSAVLGCSMKVAVYLPPQAQAEGARLPVLYWLSGLTCSEQNFITKAGAQRYAAEHGVIIVAPDTSPRGEGVADAEGYDLGQGAGFYVNATEQPWAAQYRMYDYIVDELPALIQAHFPASDKRGICGHSMGGHGALSIALRNPGRYASVSAFSPIVAPSQVPWGQKAFTAYLGQDRAAWRAYDSVELVLAGAGKGLHLLVDQGQEDEFLAGQLKPELLQAACGAAGHALTLRLQPGYDHSYYFIASFIGEHVAWHAAALQA</sequence>
<dbReference type="EMBL" id="LDJM01000011">
    <property type="protein sequence ID" value="KRG78389.1"/>
    <property type="molecule type" value="Genomic_DNA"/>
</dbReference>
<feature type="active site" description="Charge relay system" evidence="7">
    <location>
        <position position="147"/>
    </location>
</feature>
<comment type="similarity">
    <text evidence="1 8">Belongs to the esterase D family.</text>
</comment>
<dbReference type="GO" id="GO:0046294">
    <property type="term" value="P:formaldehyde catabolic process"/>
    <property type="evidence" value="ECO:0007669"/>
    <property type="project" value="InterPro"/>
</dbReference>
<dbReference type="RefSeq" id="WP_057637188.1">
    <property type="nucleotide sequence ID" value="NZ_LDJM01000011.1"/>
</dbReference>
<protein>
    <recommendedName>
        <fullName evidence="2 6">S-formylglutathione hydrolase</fullName>
        <ecNumber evidence="2 6">3.1.2.12</ecNumber>
    </recommendedName>
</protein>
<reference evidence="9 10" key="1">
    <citation type="submission" date="2015-05" db="EMBL/GenBank/DDBJ databases">
        <title>Genome sequencing and analysis of members of genus Stenotrophomonas.</title>
        <authorList>
            <person name="Patil P.P."/>
            <person name="Midha S."/>
            <person name="Patil P.B."/>
        </authorList>
    </citation>
    <scope>NUCLEOTIDE SEQUENCE [LARGE SCALE GENOMIC DNA]</scope>
    <source>
        <strain evidence="9 10">DSM 24757</strain>
    </source>
</reference>
<dbReference type="STRING" id="336566.ABB30_04690"/>
<organism evidence="9 10">
    <name type="scientific">Stenotrophomonas ginsengisoli</name>
    <dbReference type="NCBI Taxonomy" id="336566"/>
    <lineage>
        <taxon>Bacteria</taxon>
        <taxon>Pseudomonadati</taxon>
        <taxon>Pseudomonadota</taxon>
        <taxon>Gammaproteobacteria</taxon>
        <taxon>Lysobacterales</taxon>
        <taxon>Lysobacteraceae</taxon>
        <taxon>Stenotrophomonas</taxon>
    </lineage>
</organism>
<feature type="active site" description="Charge relay system" evidence="7">
    <location>
        <position position="224"/>
    </location>
</feature>
<comment type="catalytic activity">
    <reaction evidence="5 8">
        <text>S-formylglutathione + H2O = formate + glutathione + H(+)</text>
        <dbReference type="Rhea" id="RHEA:14961"/>
        <dbReference type="ChEBI" id="CHEBI:15377"/>
        <dbReference type="ChEBI" id="CHEBI:15378"/>
        <dbReference type="ChEBI" id="CHEBI:15740"/>
        <dbReference type="ChEBI" id="CHEBI:57688"/>
        <dbReference type="ChEBI" id="CHEBI:57925"/>
        <dbReference type="EC" id="3.1.2.12"/>
    </reaction>
</comment>
<dbReference type="EC" id="3.1.2.12" evidence="2 6"/>
<dbReference type="FunFam" id="3.40.50.1820:FF:000002">
    <property type="entry name" value="S-formylglutathione hydrolase"/>
    <property type="match status" value="1"/>
</dbReference>
<dbReference type="InterPro" id="IPR000801">
    <property type="entry name" value="Esterase-like"/>
</dbReference>
<evidence type="ECO:0000256" key="3">
    <source>
        <dbReference type="ARBA" id="ARBA00022487"/>
    </source>
</evidence>
<proteinExistence type="inferred from homology"/>
<dbReference type="AlphaFoldDB" id="A0A0R0D9H5"/>
<keyword evidence="4 8" id="KW-0378">Hydrolase</keyword>